<keyword evidence="1" id="KW-1133">Transmembrane helix</keyword>
<accession>A0A1T4VNN2</accession>
<dbReference type="EMBL" id="FUYA01000002">
    <property type="protein sequence ID" value="SKA66539.1"/>
    <property type="molecule type" value="Genomic_DNA"/>
</dbReference>
<name>A0A1T4VNN2_9BACT</name>
<keyword evidence="1" id="KW-0812">Transmembrane</keyword>
<keyword evidence="3" id="KW-1185">Reference proteome</keyword>
<evidence type="ECO:0000313" key="3">
    <source>
        <dbReference type="Proteomes" id="UP000189733"/>
    </source>
</evidence>
<evidence type="ECO:0000313" key="2">
    <source>
        <dbReference type="EMBL" id="SKA66539.1"/>
    </source>
</evidence>
<dbReference type="Proteomes" id="UP000189733">
    <property type="component" value="Unassembled WGS sequence"/>
</dbReference>
<proteinExistence type="predicted"/>
<reference evidence="2 3" key="1">
    <citation type="submission" date="2017-02" db="EMBL/GenBank/DDBJ databases">
        <authorList>
            <person name="Peterson S.W."/>
        </authorList>
    </citation>
    <scope>NUCLEOTIDE SEQUENCE [LARGE SCALE GENOMIC DNA]</scope>
    <source>
        <strain evidence="2 3">DSM 18034</strain>
    </source>
</reference>
<dbReference type="AlphaFoldDB" id="A0A1T4VNN2"/>
<evidence type="ECO:0000256" key="1">
    <source>
        <dbReference type="SAM" id="Phobius"/>
    </source>
</evidence>
<gene>
    <name evidence="2" type="ORF">SAMN02745702_00615</name>
</gene>
<feature type="transmembrane region" description="Helical" evidence="1">
    <location>
        <begin position="12"/>
        <end position="29"/>
    </location>
</feature>
<keyword evidence="1" id="KW-0472">Membrane</keyword>
<dbReference type="RefSeq" id="WP_078683939.1">
    <property type="nucleotide sequence ID" value="NZ_FUYA01000002.1"/>
</dbReference>
<sequence>MFSSFLHSDAKGPVLYRAFFYVCVINFFISKPLDREIYLGYQSFMKNWKRADTLELVQGEEYSFSFRVMW</sequence>
<organism evidence="2 3">
    <name type="scientific">Desulfobaculum bizertense DSM 18034</name>
    <dbReference type="NCBI Taxonomy" id="1121442"/>
    <lineage>
        <taxon>Bacteria</taxon>
        <taxon>Pseudomonadati</taxon>
        <taxon>Thermodesulfobacteriota</taxon>
        <taxon>Desulfovibrionia</taxon>
        <taxon>Desulfovibrionales</taxon>
        <taxon>Desulfovibrionaceae</taxon>
        <taxon>Desulfobaculum</taxon>
    </lineage>
</organism>
<dbReference type="STRING" id="1121442.SAMN02745702_00615"/>
<protein>
    <submittedName>
        <fullName evidence="2">Uncharacterized protein</fullName>
    </submittedName>
</protein>